<sequence length="58" mass="6370">MIKSSEIKTMYCKPQMEVIFMNMEKALLEISAEGNAGGAEDDEGLNAKEGLIFDEDAL</sequence>
<dbReference type="AlphaFoldDB" id="A0A069QNX4"/>
<protein>
    <submittedName>
        <fullName evidence="1">Uncharacterized protein</fullName>
    </submittedName>
</protein>
<proteinExistence type="predicted"/>
<organism evidence="1 2">
    <name type="scientific">Hoylesella loescheii DSM 19665 = JCM 12249 = ATCC 15930</name>
    <dbReference type="NCBI Taxonomy" id="1122985"/>
    <lineage>
        <taxon>Bacteria</taxon>
        <taxon>Pseudomonadati</taxon>
        <taxon>Bacteroidota</taxon>
        <taxon>Bacteroidia</taxon>
        <taxon>Bacteroidales</taxon>
        <taxon>Prevotellaceae</taxon>
        <taxon>Hoylesella</taxon>
    </lineage>
</organism>
<accession>A0A069QNX4</accession>
<evidence type="ECO:0000313" key="1">
    <source>
        <dbReference type="EMBL" id="KDR51541.1"/>
    </source>
</evidence>
<gene>
    <name evidence="1" type="ORF">HMPREF1991_02375</name>
</gene>
<dbReference type="EMBL" id="JNGW01000104">
    <property type="protein sequence ID" value="KDR51541.1"/>
    <property type="molecule type" value="Genomic_DNA"/>
</dbReference>
<keyword evidence="2" id="KW-1185">Reference proteome</keyword>
<comment type="caution">
    <text evidence="1">The sequence shown here is derived from an EMBL/GenBank/DDBJ whole genome shotgun (WGS) entry which is preliminary data.</text>
</comment>
<dbReference type="PATRIC" id="fig|1122985.7.peg.2462"/>
<reference evidence="1 2" key="1">
    <citation type="submission" date="2013-08" db="EMBL/GenBank/DDBJ databases">
        <authorList>
            <person name="Weinstock G."/>
            <person name="Sodergren E."/>
            <person name="Wylie T."/>
            <person name="Fulton L."/>
            <person name="Fulton R."/>
            <person name="Fronick C."/>
            <person name="O'Laughlin M."/>
            <person name="Godfrey J."/>
            <person name="Miner T."/>
            <person name="Herter B."/>
            <person name="Appelbaum E."/>
            <person name="Cordes M."/>
            <person name="Lek S."/>
            <person name="Wollam A."/>
            <person name="Pepin K.H."/>
            <person name="Palsikar V.B."/>
            <person name="Mitreva M."/>
            <person name="Wilson R.K."/>
        </authorList>
    </citation>
    <scope>NUCLEOTIDE SEQUENCE [LARGE SCALE GENOMIC DNA]</scope>
    <source>
        <strain evidence="1 2">ATCC 15930</strain>
    </source>
</reference>
<dbReference type="RefSeq" id="WP_009237125.1">
    <property type="nucleotide sequence ID" value="NZ_KB899211.1"/>
</dbReference>
<dbReference type="Proteomes" id="UP000027442">
    <property type="component" value="Unassembled WGS sequence"/>
</dbReference>
<evidence type="ECO:0000313" key="2">
    <source>
        <dbReference type="Proteomes" id="UP000027442"/>
    </source>
</evidence>
<name>A0A069QNX4_HOYLO</name>
<dbReference type="HOGENOM" id="CLU_2975503_0_0_10"/>